<evidence type="ECO:0000313" key="3">
    <source>
        <dbReference type="EMBL" id="EXB36451.1"/>
    </source>
</evidence>
<feature type="compositionally biased region" description="Basic and acidic residues" evidence="1">
    <location>
        <begin position="569"/>
        <end position="591"/>
    </location>
</feature>
<feature type="region of interest" description="Disordered" evidence="1">
    <location>
        <begin position="548"/>
        <end position="591"/>
    </location>
</feature>
<dbReference type="AlphaFoldDB" id="W9R1M4"/>
<evidence type="ECO:0000259" key="2">
    <source>
        <dbReference type="PROSITE" id="PS51038"/>
    </source>
</evidence>
<dbReference type="Proteomes" id="UP000030645">
    <property type="component" value="Unassembled WGS sequence"/>
</dbReference>
<gene>
    <name evidence="3" type="ORF">L484_010018</name>
</gene>
<proteinExistence type="predicted"/>
<dbReference type="KEGG" id="mnt:21393330"/>
<feature type="compositionally biased region" description="Polar residues" evidence="1">
    <location>
        <begin position="548"/>
        <end position="561"/>
    </location>
</feature>
<organism evidence="3 4">
    <name type="scientific">Morus notabilis</name>
    <dbReference type="NCBI Taxonomy" id="981085"/>
    <lineage>
        <taxon>Eukaryota</taxon>
        <taxon>Viridiplantae</taxon>
        <taxon>Streptophyta</taxon>
        <taxon>Embryophyta</taxon>
        <taxon>Tracheophyta</taxon>
        <taxon>Spermatophyta</taxon>
        <taxon>Magnoliopsida</taxon>
        <taxon>eudicotyledons</taxon>
        <taxon>Gunneridae</taxon>
        <taxon>Pentapetalae</taxon>
        <taxon>rosids</taxon>
        <taxon>fabids</taxon>
        <taxon>Rosales</taxon>
        <taxon>Moraceae</taxon>
        <taxon>Moreae</taxon>
        <taxon>Morus</taxon>
    </lineage>
</organism>
<dbReference type="STRING" id="981085.W9R1M4"/>
<dbReference type="Gene3D" id="2.30.30.490">
    <property type="match status" value="1"/>
</dbReference>
<dbReference type="InterPro" id="IPR043151">
    <property type="entry name" value="BAH_sf"/>
</dbReference>
<dbReference type="PANTHER" id="PTHR31917">
    <property type="entry name" value="AGENET DOMAIN-CONTAINING PROTEIN-RELATED"/>
    <property type="match status" value="1"/>
</dbReference>
<dbReference type="PROSITE" id="PS51038">
    <property type="entry name" value="BAH"/>
    <property type="match status" value="1"/>
</dbReference>
<dbReference type="PANTHER" id="PTHR31917:SF58">
    <property type="entry name" value="AGENET AND BROMO-ADJACENT HOMOLOGY (BAH) DOMAIN-CONTAINING PROTEIN"/>
    <property type="match status" value="1"/>
</dbReference>
<accession>W9R1M4</accession>
<dbReference type="InterPro" id="IPR001025">
    <property type="entry name" value="BAH_dom"/>
</dbReference>
<keyword evidence="4" id="KW-1185">Reference proteome</keyword>
<dbReference type="Pfam" id="PF01426">
    <property type="entry name" value="BAH"/>
    <property type="match status" value="1"/>
</dbReference>
<dbReference type="EMBL" id="KE343582">
    <property type="protein sequence ID" value="EXB36451.1"/>
    <property type="molecule type" value="Genomic_DNA"/>
</dbReference>
<sequence>MERMAAAAYATTSLGFVRWDEVFVSSDKGRREVHYYLKRRDGSSDLAVVGKERSLRHMSYHYAFRHRSPALQSLAKLKSRREVIDWLNSVVSDGSKEKSSPLNVGISEGEDACEMDIDSFKDLQSRKLGRFTKDFQWLGSPWSCRKKRRHYQSFQRNGVKIYVHDFVYVLAEEDKRLVAYLEDMYEDSKGNKMVVVRWYHKIDEVGIVLPHNFNDREIFFSLCLQDLSIECIDGLATVLSRQHFEKFQKEARHTHLEPFFCHKQFENDDVKPFDVTQVKGYWKQDILRYMYTLSPLKDSENSEQSIDDLMVEGNTNAIGIRPRKRQCTEKREVVSACGNARNLSIGRFDFKSGNETCSLRGASDSTLPNKIARENLPQYFEVGSPVEVLSQDSGIRGCWFRASIIKKYKDKVKVRYEDIQDAADEAKKLEEWILSSKVASPDLLDLRIFGRTVVRPSPQSNNKTRVSWAIVVGTVVDVWRHDGWWEGIVVQKESDDRIHVFFPGEKQDSVFCRGELRHSQEWVDRGWTQIKERLDLVPAVLSALETNEVSGKSCHGNSAEVTNCAGKPLRKDESGSKDSSENSDSDKDGKVKDLLKDNLLSQLKWKSSKKRRRGSGGSVPKVHHIDAVMHGGAPNGIVSASRPRERFVISTSLKVDCENCKYIGDPLFSSSVVPPLTSLVMSR</sequence>
<dbReference type="Pfam" id="PF05641">
    <property type="entry name" value="Agenet"/>
    <property type="match status" value="1"/>
</dbReference>
<dbReference type="SMART" id="SM00439">
    <property type="entry name" value="BAH"/>
    <property type="match status" value="1"/>
</dbReference>
<dbReference type="SMART" id="SM00743">
    <property type="entry name" value="Agenet"/>
    <property type="match status" value="2"/>
</dbReference>
<evidence type="ECO:0000313" key="4">
    <source>
        <dbReference type="Proteomes" id="UP000030645"/>
    </source>
</evidence>
<protein>
    <recommendedName>
        <fullName evidence="2">BAH domain-containing protein</fullName>
    </recommendedName>
</protein>
<evidence type="ECO:0000256" key="1">
    <source>
        <dbReference type="SAM" id="MobiDB-lite"/>
    </source>
</evidence>
<dbReference type="InterPro" id="IPR014002">
    <property type="entry name" value="Agenet_dom_plant"/>
</dbReference>
<dbReference type="OrthoDB" id="1883212at2759"/>
<name>W9R1M4_9ROSA</name>
<dbReference type="eggNOG" id="ENOG502QT14">
    <property type="taxonomic scope" value="Eukaryota"/>
</dbReference>
<dbReference type="InterPro" id="IPR008395">
    <property type="entry name" value="Agenet-like_dom"/>
</dbReference>
<feature type="domain" description="BAH" evidence="2">
    <location>
        <begin position="159"/>
        <end position="276"/>
    </location>
</feature>
<reference evidence="4" key="1">
    <citation type="submission" date="2013-01" db="EMBL/GenBank/DDBJ databases">
        <title>Draft Genome Sequence of a Mulberry Tree, Morus notabilis C.K. Schneid.</title>
        <authorList>
            <person name="He N."/>
            <person name="Zhao S."/>
        </authorList>
    </citation>
    <scope>NUCLEOTIDE SEQUENCE</scope>
</reference>
<dbReference type="GO" id="GO:0003682">
    <property type="term" value="F:chromatin binding"/>
    <property type="evidence" value="ECO:0007669"/>
    <property type="project" value="InterPro"/>
</dbReference>
<dbReference type="CDD" id="cd20405">
    <property type="entry name" value="Tudor_Agenet_AtDUF_rpt1_3"/>
    <property type="match status" value="1"/>
</dbReference>